<keyword evidence="1" id="KW-1133">Transmembrane helix</keyword>
<accession>A0A652YSZ1</accession>
<dbReference type="AlphaFoldDB" id="A0A652YSZ1"/>
<keyword evidence="1" id="KW-0472">Membrane</keyword>
<evidence type="ECO:0000313" key="2">
    <source>
        <dbReference type="EMBL" id="TYQ06024.1"/>
    </source>
</evidence>
<evidence type="ECO:0000256" key="1">
    <source>
        <dbReference type="SAM" id="Phobius"/>
    </source>
</evidence>
<sequence length="92" mass="10087">MRRNFAISHAVSRLTGTGTREEVLLELLKTELVIRMWVKRTDTVLIVIVAVILGIMVWISSSHLAASIGVTVAAAATFWIACGFIHGFHSPK</sequence>
<feature type="transmembrane region" description="Helical" evidence="1">
    <location>
        <begin position="43"/>
        <end position="60"/>
    </location>
</feature>
<proteinExistence type="predicted"/>
<feature type="transmembrane region" description="Helical" evidence="1">
    <location>
        <begin position="66"/>
        <end position="88"/>
    </location>
</feature>
<comment type="caution">
    <text evidence="2">The sequence shown here is derived from an EMBL/GenBank/DDBJ whole genome shotgun (WGS) entry which is preliminary data.</text>
</comment>
<dbReference type="EMBL" id="VNIQ01000002">
    <property type="protein sequence ID" value="TYQ06024.1"/>
    <property type="molecule type" value="Genomic_DNA"/>
</dbReference>
<protein>
    <submittedName>
        <fullName evidence="2">Uncharacterized protein</fullName>
    </submittedName>
</protein>
<name>A0A652YSZ1_NOCGL</name>
<reference evidence="2" key="1">
    <citation type="submission" date="2019-07" db="EMBL/GenBank/DDBJ databases">
        <title>Genomic Encyclopedia of Type Strains, Phase IV (KMG-IV): sequencing the most valuable type-strain genomes for metagenomic binning, comparative biology and taxonomic classification.</title>
        <authorList>
            <person name="Goeker M."/>
        </authorList>
    </citation>
    <scope>NUCLEOTIDE SEQUENCE</scope>
    <source>
        <strain evidence="2">DSM 44596</strain>
    </source>
</reference>
<gene>
    <name evidence="2" type="ORF">FNL38_102153</name>
</gene>
<organism evidence="2">
    <name type="scientific">Nocardia globerula</name>
    <dbReference type="NCBI Taxonomy" id="1818"/>
    <lineage>
        <taxon>Bacteria</taxon>
        <taxon>Bacillati</taxon>
        <taxon>Actinomycetota</taxon>
        <taxon>Actinomycetes</taxon>
        <taxon>Mycobacteriales</taxon>
        <taxon>Nocardiaceae</taxon>
        <taxon>Nocardia</taxon>
    </lineage>
</organism>
<keyword evidence="1" id="KW-0812">Transmembrane</keyword>